<dbReference type="RefSeq" id="XP_029123364.1">
    <property type="nucleotide sequence ID" value="XM_029267531.1"/>
</dbReference>
<feature type="region of interest" description="Disordered" evidence="1">
    <location>
        <begin position="64"/>
        <end position="88"/>
    </location>
</feature>
<evidence type="ECO:0000313" key="3">
    <source>
        <dbReference type="RefSeq" id="XP_029123364.1"/>
    </source>
</evidence>
<protein>
    <submittedName>
        <fullName evidence="3">Uncharacterized protein LOC105054842 isoform X2</fullName>
    </submittedName>
</protein>
<keyword evidence="2" id="KW-1185">Reference proteome</keyword>
<sequence length="202" mass="22821">MMGKWKTCPPSKVHFRRALWDPPWLIMLTFPANQIKAMSHDFQVVPWSPNPCFPATHIDYKTPPRIPHKGVPFRSKRPQDSSPTNGFQDIHLPTSTAPLFRVRCTRWRDHMREFGQEHVCVRRVLCRDAVPAREACAKGRSGGVHVRHVGHRGRWNQGSGGDGRVRGSVWAESRHARHLLGFAAGLQLQAEAVLPCLLPGLP</sequence>
<evidence type="ECO:0000256" key="1">
    <source>
        <dbReference type="SAM" id="MobiDB-lite"/>
    </source>
</evidence>
<evidence type="ECO:0000313" key="2">
    <source>
        <dbReference type="Proteomes" id="UP000504607"/>
    </source>
</evidence>
<dbReference type="AlphaFoldDB" id="A0A8N4F8X7"/>
<proteinExistence type="predicted"/>
<name>A0A8N4F8X7_ELAGV</name>
<gene>
    <name evidence="3" type="primary">LOC105054842</name>
</gene>
<organism evidence="2 3">
    <name type="scientific">Elaeis guineensis var. tenera</name>
    <name type="common">Oil palm</name>
    <dbReference type="NCBI Taxonomy" id="51953"/>
    <lineage>
        <taxon>Eukaryota</taxon>
        <taxon>Viridiplantae</taxon>
        <taxon>Streptophyta</taxon>
        <taxon>Embryophyta</taxon>
        <taxon>Tracheophyta</taxon>
        <taxon>Spermatophyta</taxon>
        <taxon>Magnoliopsida</taxon>
        <taxon>Liliopsida</taxon>
        <taxon>Arecaceae</taxon>
        <taxon>Arecoideae</taxon>
        <taxon>Cocoseae</taxon>
        <taxon>Elaeidinae</taxon>
        <taxon>Elaeis</taxon>
    </lineage>
</organism>
<reference evidence="3" key="1">
    <citation type="submission" date="2025-08" db="UniProtKB">
        <authorList>
            <consortium name="RefSeq"/>
        </authorList>
    </citation>
    <scope>IDENTIFICATION</scope>
</reference>
<dbReference type="Proteomes" id="UP000504607">
    <property type="component" value="Chromosome 12"/>
</dbReference>
<accession>A0A8N4F8X7</accession>